<dbReference type="GO" id="GO:0007155">
    <property type="term" value="P:cell adhesion"/>
    <property type="evidence" value="ECO:0007669"/>
    <property type="project" value="InterPro"/>
</dbReference>
<dbReference type="Gene3D" id="1.20.120.230">
    <property type="entry name" value="Alpha-catenin/vinculin-like"/>
    <property type="match status" value="1"/>
</dbReference>
<evidence type="ECO:0000313" key="3">
    <source>
        <dbReference type="Ensembl" id="ENSPSTP00000010616.1"/>
    </source>
</evidence>
<accession>A0A8C9F4T9</accession>
<dbReference type="Ensembl" id="ENSPSTT00000011146.1">
    <property type="protein sequence ID" value="ENSPSTP00000010616.1"/>
    <property type="gene ID" value="ENSPSTG00000007485.1"/>
</dbReference>
<dbReference type="InterPro" id="IPR030045">
    <property type="entry name" value="CTNNAL1"/>
</dbReference>
<keyword evidence="4" id="KW-1185">Reference proteome</keyword>
<evidence type="ECO:0000256" key="1">
    <source>
        <dbReference type="ARBA" id="ARBA00004496"/>
    </source>
</evidence>
<evidence type="ECO:0000256" key="2">
    <source>
        <dbReference type="ARBA" id="ARBA00022490"/>
    </source>
</evidence>
<reference evidence="3" key="2">
    <citation type="submission" date="2025-09" db="UniProtKB">
        <authorList>
            <consortium name="Ensembl"/>
        </authorList>
    </citation>
    <scope>IDENTIFICATION</scope>
</reference>
<dbReference type="PANTHER" id="PTHR46342:SF1">
    <property type="entry name" value="ALPHA-CATULIN"/>
    <property type="match status" value="1"/>
</dbReference>
<dbReference type="PANTHER" id="PTHR46342">
    <property type="entry name" value="ALPHA-CATULIN"/>
    <property type="match status" value="1"/>
</dbReference>
<comment type="subcellular location">
    <subcellularLocation>
        <location evidence="1">Cytoplasm</location>
    </subcellularLocation>
</comment>
<organism evidence="3 4">
    <name type="scientific">Pavo cristatus</name>
    <name type="common">Indian peafowl</name>
    <name type="synonym">Blue peafowl</name>
    <dbReference type="NCBI Taxonomy" id="9049"/>
    <lineage>
        <taxon>Eukaryota</taxon>
        <taxon>Metazoa</taxon>
        <taxon>Chordata</taxon>
        <taxon>Craniata</taxon>
        <taxon>Vertebrata</taxon>
        <taxon>Euteleostomi</taxon>
        <taxon>Archelosauria</taxon>
        <taxon>Archosauria</taxon>
        <taxon>Dinosauria</taxon>
        <taxon>Saurischia</taxon>
        <taxon>Theropoda</taxon>
        <taxon>Coelurosauria</taxon>
        <taxon>Aves</taxon>
        <taxon>Neognathae</taxon>
        <taxon>Galloanserae</taxon>
        <taxon>Galliformes</taxon>
        <taxon>Phasianidae</taxon>
        <taxon>Phasianinae</taxon>
        <taxon>Pavo</taxon>
    </lineage>
</organism>
<dbReference type="GO" id="GO:0051015">
    <property type="term" value="F:actin filament binding"/>
    <property type="evidence" value="ECO:0007669"/>
    <property type="project" value="InterPro"/>
</dbReference>
<dbReference type="GO" id="GO:0007266">
    <property type="term" value="P:Rho protein signal transduction"/>
    <property type="evidence" value="ECO:0007669"/>
    <property type="project" value="InterPro"/>
</dbReference>
<dbReference type="GO" id="GO:0005737">
    <property type="term" value="C:cytoplasm"/>
    <property type="evidence" value="ECO:0007669"/>
    <property type="project" value="UniProtKB-SubCell"/>
</dbReference>
<protein>
    <recommendedName>
        <fullName evidence="5">Alpha-catulin</fullName>
    </recommendedName>
</protein>
<sequence length="119" mass="13550">MYLFTRGEGLLKTTQDLFHQAEIFATEGMKLASTLQVFSDQVHDDDKPLLLLEAEKLIPVCKQLQITAKTSVQGKSATFTKVKIQVFLLCNTLLLLFFMRKRNLLQVEVLFCSSHLSRS</sequence>
<dbReference type="SUPFAM" id="SSF47220">
    <property type="entry name" value="alpha-catenin/vinculin-like"/>
    <property type="match status" value="1"/>
</dbReference>
<reference evidence="3" key="1">
    <citation type="submission" date="2025-08" db="UniProtKB">
        <authorList>
            <consortium name="Ensembl"/>
        </authorList>
    </citation>
    <scope>IDENTIFICATION</scope>
</reference>
<evidence type="ECO:0000313" key="4">
    <source>
        <dbReference type="Proteomes" id="UP000694428"/>
    </source>
</evidence>
<dbReference type="Proteomes" id="UP000694428">
    <property type="component" value="Unplaced"/>
</dbReference>
<name>A0A8C9F4T9_PAVCR</name>
<keyword evidence="2" id="KW-0963">Cytoplasm</keyword>
<dbReference type="AlphaFoldDB" id="A0A8C9F4T9"/>
<proteinExistence type="predicted"/>
<dbReference type="InterPro" id="IPR036723">
    <property type="entry name" value="Alpha-catenin/vinculin-like_sf"/>
</dbReference>
<evidence type="ECO:0008006" key="5">
    <source>
        <dbReference type="Google" id="ProtNLM"/>
    </source>
</evidence>